<protein>
    <recommendedName>
        <fullName evidence="8">DUF4870 domain-containing protein</fullName>
    </recommendedName>
</protein>
<evidence type="ECO:0000256" key="5">
    <source>
        <dbReference type="SAM" id="Phobius"/>
    </source>
</evidence>
<dbReference type="eggNOG" id="arCOG06382">
    <property type="taxonomic scope" value="Archaea"/>
</dbReference>
<comment type="subcellular location">
    <subcellularLocation>
        <location evidence="1">Membrane</location>
        <topology evidence="1">Multi-pass membrane protein</topology>
    </subcellularLocation>
</comment>
<dbReference type="GeneID" id="14401714"/>
<evidence type="ECO:0000313" key="7">
    <source>
        <dbReference type="Proteomes" id="UP000010878"/>
    </source>
</evidence>
<keyword evidence="7" id="KW-1185">Reference proteome</keyword>
<keyword evidence="3 5" id="KW-1133">Transmembrane helix</keyword>
<reference evidence="6 7" key="1">
    <citation type="submission" date="2012-11" db="EMBL/GenBank/DDBJ databases">
        <title>FINISHED of Natronococcus occultus SP4, DSM 3396.</title>
        <authorList>
            <consortium name="DOE Joint Genome Institute"/>
            <person name="Eisen J."/>
            <person name="Huntemann M."/>
            <person name="Wei C.-L."/>
            <person name="Han J."/>
            <person name="Detter J.C."/>
            <person name="Han C."/>
            <person name="Tapia R."/>
            <person name="Chen A."/>
            <person name="Kyrpides N."/>
            <person name="Mavromatis K."/>
            <person name="Markowitz V."/>
            <person name="Szeto E."/>
            <person name="Ivanova N."/>
            <person name="Mikhailova N."/>
            <person name="Ovchinnikova G."/>
            <person name="Pagani I."/>
            <person name="Pati A."/>
            <person name="Goodwin L."/>
            <person name="Nordberg H.P."/>
            <person name="Cantor M.N."/>
            <person name="Hua S.X."/>
            <person name="Woyke T."/>
            <person name="Eisen J."/>
            <person name="Klenk H.-P."/>
            <person name="Klenk H.-P."/>
        </authorList>
    </citation>
    <scope>NUCLEOTIDE SEQUENCE [LARGE SCALE GENOMIC DNA]</scope>
    <source>
        <strain evidence="6 7">SP4</strain>
    </source>
</reference>
<dbReference type="AlphaFoldDB" id="L0JWX3"/>
<dbReference type="OrthoDB" id="187449at2157"/>
<evidence type="ECO:0000256" key="3">
    <source>
        <dbReference type="ARBA" id="ARBA00022989"/>
    </source>
</evidence>
<dbReference type="Pfam" id="PF09685">
    <property type="entry name" value="MamF_MmsF"/>
    <property type="match status" value="1"/>
</dbReference>
<dbReference type="KEGG" id="nou:Natoc_0762"/>
<name>L0JWX3_9EURY</name>
<sequence length="147" mass="15639">MPSTATLSGSDQSENRSLGGILVHVLALFTSFVGPAIMYAISDHEFTRENARNAIKWHISIIVLAVAAFVTGFLGADEVTINGEPTELLAVPSPLDTVFTFIGIPLLLALVVAVFATFVFAVIATQKAASGSAWSYPGSINIIERFR</sequence>
<evidence type="ECO:0000313" key="6">
    <source>
        <dbReference type="EMBL" id="AGB36619.1"/>
    </source>
</evidence>
<keyword evidence="4 5" id="KW-0472">Membrane</keyword>
<dbReference type="STRING" id="694430.Natoc_0762"/>
<dbReference type="EMBL" id="CP003929">
    <property type="protein sequence ID" value="AGB36619.1"/>
    <property type="molecule type" value="Genomic_DNA"/>
</dbReference>
<organism evidence="6 7">
    <name type="scientific">Natronococcus occultus SP4</name>
    <dbReference type="NCBI Taxonomy" id="694430"/>
    <lineage>
        <taxon>Archaea</taxon>
        <taxon>Methanobacteriati</taxon>
        <taxon>Methanobacteriota</taxon>
        <taxon>Stenosarchaea group</taxon>
        <taxon>Halobacteria</taxon>
        <taxon>Halobacteriales</taxon>
        <taxon>Natrialbaceae</taxon>
        <taxon>Natronococcus</taxon>
    </lineage>
</organism>
<evidence type="ECO:0000256" key="1">
    <source>
        <dbReference type="ARBA" id="ARBA00004141"/>
    </source>
</evidence>
<evidence type="ECO:0000256" key="4">
    <source>
        <dbReference type="ARBA" id="ARBA00023136"/>
    </source>
</evidence>
<evidence type="ECO:0008006" key="8">
    <source>
        <dbReference type="Google" id="ProtNLM"/>
    </source>
</evidence>
<gene>
    <name evidence="6" type="ORF">Natoc_0762</name>
</gene>
<feature type="transmembrane region" description="Helical" evidence="5">
    <location>
        <begin position="54"/>
        <end position="76"/>
    </location>
</feature>
<dbReference type="HOGENOM" id="CLU_1709075_0_0_2"/>
<accession>L0JWX3</accession>
<feature type="transmembrane region" description="Helical" evidence="5">
    <location>
        <begin position="20"/>
        <end position="42"/>
    </location>
</feature>
<feature type="transmembrane region" description="Helical" evidence="5">
    <location>
        <begin position="98"/>
        <end position="124"/>
    </location>
</feature>
<dbReference type="InterPro" id="IPR019109">
    <property type="entry name" value="MamF_MmsF"/>
</dbReference>
<keyword evidence="2 5" id="KW-0812">Transmembrane</keyword>
<dbReference type="Proteomes" id="UP000010878">
    <property type="component" value="Chromosome"/>
</dbReference>
<proteinExistence type="predicted"/>
<evidence type="ECO:0000256" key="2">
    <source>
        <dbReference type="ARBA" id="ARBA00022692"/>
    </source>
</evidence>
<dbReference type="RefSeq" id="WP_015320073.1">
    <property type="nucleotide sequence ID" value="NC_019974.1"/>
</dbReference>